<evidence type="ECO:0000313" key="8">
    <source>
        <dbReference type="Proteomes" id="UP001141434"/>
    </source>
</evidence>
<dbReference type="GO" id="GO:0016020">
    <property type="term" value="C:membrane"/>
    <property type="evidence" value="ECO:0007669"/>
    <property type="project" value="UniProtKB-SubCell"/>
</dbReference>
<dbReference type="PANTHER" id="PTHR23507">
    <property type="entry name" value="ZGC:174356"/>
    <property type="match status" value="1"/>
</dbReference>
<dbReference type="SUPFAM" id="SSF103473">
    <property type="entry name" value="MFS general substrate transporter"/>
    <property type="match status" value="1"/>
</dbReference>
<keyword evidence="8" id="KW-1185">Reference proteome</keyword>
<protein>
    <recommendedName>
        <fullName evidence="9">Major facilitator superfamily (MFS) profile domain-containing protein</fullName>
    </recommendedName>
</protein>
<dbReference type="GeneID" id="81398156"/>
<comment type="subcellular location">
    <subcellularLocation>
        <location evidence="1">Membrane</location>
        <topology evidence="1">Multi-pass membrane protein</topology>
    </subcellularLocation>
</comment>
<keyword evidence="4 6" id="KW-0472">Membrane</keyword>
<reference evidence="7" key="1">
    <citation type="submission" date="2022-11" db="EMBL/GenBank/DDBJ databases">
        <authorList>
            <person name="Petersen C."/>
        </authorList>
    </citation>
    <scope>NUCLEOTIDE SEQUENCE</scope>
    <source>
        <strain evidence="7">IBT 34128</strain>
    </source>
</reference>
<dbReference type="Proteomes" id="UP001141434">
    <property type="component" value="Unassembled WGS sequence"/>
</dbReference>
<feature type="transmembrane region" description="Helical" evidence="6">
    <location>
        <begin position="120"/>
        <end position="139"/>
    </location>
</feature>
<accession>A0A9W9EL68</accession>
<dbReference type="EMBL" id="JAPMSZ010000011">
    <property type="protein sequence ID" value="KAJ5083883.1"/>
    <property type="molecule type" value="Genomic_DNA"/>
</dbReference>
<sequence>MTSEPHEPLDREDREDAPFLDSPDSGRPSDAKPEIPAQASRPNVSSIAFRLRVILCLMVLAVEVGFAFLEGPMVRILEAIACRQHYLQADPSKIAGDGQVPEKLCKLGEIQAELAAVKGYHMFFDGLLSALLAIPYGLLADRRGRKPTLVLSLPGFALNTIITVTVMWFSDIFPLRAVWLSSLSWLLGGGPVVAAAIIWTMMADVTTEPERATIFFQFGIAFMGADFASSAVSSWLMTMNPWVPLTIGYGIILGGLLFTIMLPETKHAMPSQPPESSHVELSDLSAGLGPKHHSDELGSYHEESDFHANHDHSTTVAWSLSAGSSRPMSTKWRANYRFYIKPYLFILNRKPVLLLLSAFLVYRLSRGSSWFLTQYISTRYNWTLAAANLLHSCRPAVSIPLFLFGLPWIKERVLHPRRTPTEKDLWLARGSIFCLTLGTLGIGLSPSIAALIPSMVLQTLGSGFVFLTRSIITTLVERDQTARLFTVIEILQAVGNVIASLSITTVFQYGLRLGGAWIGLAWMMTSSLFCLVGLAIWRFRLPPASAEPDFVVGEFDEDA</sequence>
<feature type="transmembrane region" description="Helical" evidence="6">
    <location>
        <begin position="182"/>
        <end position="202"/>
    </location>
</feature>
<keyword evidence="3 6" id="KW-1133">Transmembrane helix</keyword>
<evidence type="ECO:0000256" key="5">
    <source>
        <dbReference type="SAM" id="MobiDB-lite"/>
    </source>
</evidence>
<evidence type="ECO:0000256" key="1">
    <source>
        <dbReference type="ARBA" id="ARBA00004141"/>
    </source>
</evidence>
<organism evidence="7 8">
    <name type="scientific">Penicillium alfredii</name>
    <dbReference type="NCBI Taxonomy" id="1506179"/>
    <lineage>
        <taxon>Eukaryota</taxon>
        <taxon>Fungi</taxon>
        <taxon>Dikarya</taxon>
        <taxon>Ascomycota</taxon>
        <taxon>Pezizomycotina</taxon>
        <taxon>Eurotiomycetes</taxon>
        <taxon>Eurotiomycetidae</taxon>
        <taxon>Eurotiales</taxon>
        <taxon>Aspergillaceae</taxon>
        <taxon>Penicillium</taxon>
    </lineage>
</organism>
<feature type="transmembrane region" description="Helical" evidence="6">
    <location>
        <begin position="343"/>
        <end position="362"/>
    </location>
</feature>
<dbReference type="OrthoDB" id="194139at2759"/>
<feature type="transmembrane region" description="Helical" evidence="6">
    <location>
        <begin position="484"/>
        <end position="510"/>
    </location>
</feature>
<evidence type="ECO:0000256" key="4">
    <source>
        <dbReference type="ARBA" id="ARBA00023136"/>
    </source>
</evidence>
<feature type="transmembrane region" description="Helical" evidence="6">
    <location>
        <begin position="49"/>
        <end position="69"/>
    </location>
</feature>
<dbReference type="GO" id="GO:0022857">
    <property type="term" value="F:transmembrane transporter activity"/>
    <property type="evidence" value="ECO:0007669"/>
    <property type="project" value="InterPro"/>
</dbReference>
<evidence type="ECO:0000256" key="3">
    <source>
        <dbReference type="ARBA" id="ARBA00022989"/>
    </source>
</evidence>
<proteinExistence type="predicted"/>
<evidence type="ECO:0000256" key="2">
    <source>
        <dbReference type="ARBA" id="ARBA00022692"/>
    </source>
</evidence>
<feature type="transmembrane region" description="Helical" evidence="6">
    <location>
        <begin position="450"/>
        <end position="472"/>
    </location>
</feature>
<feature type="transmembrane region" description="Helical" evidence="6">
    <location>
        <begin position="151"/>
        <end position="170"/>
    </location>
</feature>
<dbReference type="InterPro" id="IPR036259">
    <property type="entry name" value="MFS_trans_sf"/>
</dbReference>
<keyword evidence="2 6" id="KW-0812">Transmembrane</keyword>
<dbReference type="PANTHER" id="PTHR23507:SF31">
    <property type="entry name" value="TRANSPORTER, PUTATIVE (AFU_ORTHOLOGUE AFUA_2G14230)-RELATED"/>
    <property type="match status" value="1"/>
</dbReference>
<evidence type="ECO:0008006" key="9">
    <source>
        <dbReference type="Google" id="ProtNLM"/>
    </source>
</evidence>
<evidence type="ECO:0000256" key="6">
    <source>
        <dbReference type="SAM" id="Phobius"/>
    </source>
</evidence>
<dbReference type="AlphaFoldDB" id="A0A9W9EL68"/>
<dbReference type="RefSeq" id="XP_056507280.1">
    <property type="nucleotide sequence ID" value="XM_056658987.1"/>
</dbReference>
<feature type="transmembrane region" description="Helical" evidence="6">
    <location>
        <begin position="516"/>
        <end position="537"/>
    </location>
</feature>
<gene>
    <name evidence="7" type="ORF">NUU61_008462</name>
</gene>
<feature type="region of interest" description="Disordered" evidence="5">
    <location>
        <begin position="1"/>
        <end position="38"/>
    </location>
</feature>
<name>A0A9W9EL68_9EURO</name>
<evidence type="ECO:0000313" key="7">
    <source>
        <dbReference type="EMBL" id="KAJ5083883.1"/>
    </source>
</evidence>
<dbReference type="InterPro" id="IPR011701">
    <property type="entry name" value="MFS"/>
</dbReference>
<feature type="transmembrane region" description="Helical" evidence="6">
    <location>
        <begin position="242"/>
        <end position="262"/>
    </location>
</feature>
<dbReference type="CDD" id="cd06174">
    <property type="entry name" value="MFS"/>
    <property type="match status" value="1"/>
</dbReference>
<feature type="transmembrane region" description="Helical" evidence="6">
    <location>
        <begin position="214"/>
        <end position="236"/>
    </location>
</feature>
<feature type="compositionally biased region" description="Basic and acidic residues" evidence="5">
    <location>
        <begin position="1"/>
        <end position="17"/>
    </location>
</feature>
<feature type="transmembrane region" description="Helical" evidence="6">
    <location>
        <begin position="426"/>
        <end position="444"/>
    </location>
</feature>
<dbReference type="Pfam" id="PF07690">
    <property type="entry name" value="MFS_1"/>
    <property type="match status" value="1"/>
</dbReference>
<comment type="caution">
    <text evidence="7">The sequence shown here is derived from an EMBL/GenBank/DDBJ whole genome shotgun (WGS) entry which is preliminary data.</text>
</comment>
<feature type="transmembrane region" description="Helical" evidence="6">
    <location>
        <begin position="382"/>
        <end position="406"/>
    </location>
</feature>
<reference evidence="7" key="2">
    <citation type="journal article" date="2023" name="IMA Fungus">
        <title>Comparative genomic study of the Penicillium genus elucidates a diverse pangenome and 15 lateral gene transfer events.</title>
        <authorList>
            <person name="Petersen C."/>
            <person name="Sorensen T."/>
            <person name="Nielsen M.R."/>
            <person name="Sondergaard T.E."/>
            <person name="Sorensen J.L."/>
            <person name="Fitzpatrick D.A."/>
            <person name="Frisvad J.C."/>
            <person name="Nielsen K.L."/>
        </authorList>
    </citation>
    <scope>NUCLEOTIDE SEQUENCE</scope>
    <source>
        <strain evidence="7">IBT 34128</strain>
    </source>
</reference>
<dbReference type="Gene3D" id="1.20.1250.20">
    <property type="entry name" value="MFS general substrate transporter like domains"/>
    <property type="match status" value="2"/>
</dbReference>